<dbReference type="RefSeq" id="WP_277877005.1">
    <property type="nucleotide sequence ID" value="NZ_SHKR01000011.1"/>
</dbReference>
<protein>
    <submittedName>
        <fullName evidence="2">Uncharacterized protein</fullName>
    </submittedName>
</protein>
<organism evidence="2 3">
    <name type="scientific">Kribbella rubisoli</name>
    <dbReference type="NCBI Taxonomy" id="3075929"/>
    <lineage>
        <taxon>Bacteria</taxon>
        <taxon>Bacillati</taxon>
        <taxon>Actinomycetota</taxon>
        <taxon>Actinomycetes</taxon>
        <taxon>Propionibacteriales</taxon>
        <taxon>Kribbellaceae</taxon>
        <taxon>Kribbella</taxon>
    </lineage>
</organism>
<proteinExistence type="predicted"/>
<feature type="compositionally biased region" description="Basic and acidic residues" evidence="1">
    <location>
        <begin position="11"/>
        <end position="29"/>
    </location>
</feature>
<evidence type="ECO:0000313" key="3">
    <source>
        <dbReference type="Proteomes" id="UP000292027"/>
    </source>
</evidence>
<dbReference type="EMBL" id="SHKR01000011">
    <property type="protein sequence ID" value="RZU20033.1"/>
    <property type="molecule type" value="Genomic_DNA"/>
</dbReference>
<comment type="caution">
    <text evidence="2">The sequence shown here is derived from an EMBL/GenBank/DDBJ whole genome shotgun (WGS) entry which is preliminary data.</text>
</comment>
<feature type="compositionally biased region" description="Basic residues" evidence="1">
    <location>
        <begin position="1"/>
        <end position="10"/>
    </location>
</feature>
<sequence>MKWWWRKKKKAAEEGEPRQRGTRRDEVKDLRARLTGEGYTLKH</sequence>
<reference evidence="2 3" key="1">
    <citation type="journal article" date="2015" name="Stand. Genomic Sci.">
        <title>Genomic Encyclopedia of Bacterial and Archaeal Type Strains, Phase III: the genomes of soil and plant-associated and newly described type strains.</title>
        <authorList>
            <person name="Whitman W.B."/>
            <person name="Woyke T."/>
            <person name="Klenk H.P."/>
            <person name="Zhou Y."/>
            <person name="Lilburn T.G."/>
            <person name="Beck B.J."/>
            <person name="De Vos P."/>
            <person name="Vandamme P."/>
            <person name="Eisen J.A."/>
            <person name="Garrity G."/>
            <person name="Hugenholtz P."/>
            <person name="Kyrpides N.C."/>
        </authorList>
    </citation>
    <scope>NUCLEOTIDE SEQUENCE [LARGE SCALE GENOMIC DNA]</scope>
    <source>
        <strain evidence="2 3">VKM Ac-2540</strain>
    </source>
</reference>
<name>A0A4Q7XB13_9ACTN</name>
<evidence type="ECO:0000313" key="2">
    <source>
        <dbReference type="EMBL" id="RZU20033.1"/>
    </source>
</evidence>
<accession>A0A4Q7XB13</accession>
<keyword evidence="3" id="KW-1185">Reference proteome</keyword>
<evidence type="ECO:0000256" key="1">
    <source>
        <dbReference type="SAM" id="MobiDB-lite"/>
    </source>
</evidence>
<dbReference type="AlphaFoldDB" id="A0A4Q7XB13"/>
<feature type="region of interest" description="Disordered" evidence="1">
    <location>
        <begin position="1"/>
        <end position="29"/>
    </location>
</feature>
<dbReference type="Proteomes" id="UP000292027">
    <property type="component" value="Unassembled WGS sequence"/>
</dbReference>
<gene>
    <name evidence="2" type="ORF">EV645_2254</name>
</gene>